<proteinExistence type="predicted"/>
<feature type="region of interest" description="Disordered" evidence="1">
    <location>
        <begin position="1"/>
        <end position="47"/>
    </location>
</feature>
<accession>A0ABD7BXA1</accession>
<feature type="compositionally biased region" description="Polar residues" evidence="1">
    <location>
        <begin position="35"/>
        <end position="47"/>
    </location>
</feature>
<evidence type="ECO:0000313" key="3">
    <source>
        <dbReference type="Proteomes" id="UP000593972"/>
    </source>
</evidence>
<dbReference type="NCBIfam" id="NF040509">
    <property type="entry name" value="Lacto_palin_RPT"/>
    <property type="match status" value="1"/>
</dbReference>
<dbReference type="AntiFam" id="ANF00266">
    <property type="entry name" value="DNA repeat translations related to WP_020751851.1"/>
</dbReference>
<gene>
    <name evidence="2" type="ORF">HCJ88_13090</name>
</gene>
<dbReference type="Proteomes" id="UP000593972">
    <property type="component" value="Chromosome"/>
</dbReference>
<evidence type="ECO:0000313" key="2">
    <source>
        <dbReference type="EMBL" id="QOP57054.1"/>
    </source>
</evidence>
<name>A0ABD7BXA1_LACPA</name>
<sequence>MPLTITRSPEQSPARKDLSRNGQRPAITPEAAYASVTNRSGSRSPIK</sequence>
<dbReference type="EMBL" id="CP050500">
    <property type="protein sequence ID" value="QOP57054.1"/>
    <property type="molecule type" value="Genomic_DNA"/>
</dbReference>
<evidence type="ECO:0000256" key="1">
    <source>
        <dbReference type="SAM" id="MobiDB-lite"/>
    </source>
</evidence>
<reference evidence="2 3" key="1">
    <citation type="submission" date="2020-03" db="EMBL/GenBank/DDBJ databases">
        <title>Complete genome sequence of Lactobacillus paracasei strain NFFJ04, isolated from animal feed.</title>
        <authorList>
            <person name="Jung J.Y."/>
        </authorList>
    </citation>
    <scope>NUCLEOTIDE SEQUENCE [LARGE SCALE GENOMIC DNA]</scope>
    <source>
        <strain evidence="2 3">NFFJ04</strain>
    </source>
</reference>
<protein>
    <submittedName>
        <fullName evidence="2">Alpha-galactosidase</fullName>
    </submittedName>
</protein>
<feature type="compositionally biased region" description="Polar residues" evidence="1">
    <location>
        <begin position="1"/>
        <end position="11"/>
    </location>
</feature>
<organism evidence="2 3">
    <name type="scientific">Lacticaseibacillus paracasei</name>
    <name type="common">Lactobacillus paracasei</name>
    <dbReference type="NCBI Taxonomy" id="1597"/>
    <lineage>
        <taxon>Bacteria</taxon>
        <taxon>Bacillati</taxon>
        <taxon>Bacillota</taxon>
        <taxon>Bacilli</taxon>
        <taxon>Lactobacillales</taxon>
        <taxon>Lactobacillaceae</taxon>
        <taxon>Lacticaseibacillus</taxon>
    </lineage>
</organism>
<dbReference type="AlphaFoldDB" id="A0ABD7BXA1"/>